<proteinExistence type="predicted"/>
<evidence type="ECO:0000256" key="1">
    <source>
        <dbReference type="SAM" id="MobiDB-lite"/>
    </source>
</evidence>
<organism evidence="2 3">
    <name type="scientific">Ferrovum myxofaciens</name>
    <dbReference type="NCBI Taxonomy" id="416213"/>
    <lineage>
        <taxon>Bacteria</taxon>
        <taxon>Pseudomonadati</taxon>
        <taxon>Pseudomonadota</taxon>
        <taxon>Betaproteobacteria</taxon>
        <taxon>Ferrovales</taxon>
        <taxon>Ferrovaceae</taxon>
        <taxon>Ferrovum</taxon>
    </lineage>
</organism>
<evidence type="ECO:0000313" key="3">
    <source>
        <dbReference type="Proteomes" id="UP000683551"/>
    </source>
</evidence>
<gene>
    <name evidence="2" type="ORF">JZL65_07050</name>
</gene>
<accession>A0A9E6MU90</accession>
<dbReference type="AlphaFoldDB" id="A0A9E6MU90"/>
<dbReference type="Proteomes" id="UP000683551">
    <property type="component" value="Chromosome"/>
</dbReference>
<evidence type="ECO:0000313" key="2">
    <source>
        <dbReference type="EMBL" id="QWY76276.1"/>
    </source>
</evidence>
<sequence>MKRTATPTFVLSIPLVVKPGEDRILIGRMEAGRRLYNAILGEALRRHGLLKQSKDWQHTRTIADKKLRSDEFKRLSKEAGFTPAAIITFARTCKNEAGWKDRLGSNVTQRIAEQVFAAMQQYAFGKRGRPRFKGASRPLHSLEATTNAANIIWKPETGCIEFGDLTLPALLPSKTQDPYLHQALTNKTKYCRVLWRVVSGSRRWFVQLMQEGIAPAKHEQACGEIVGLDIGPSTVAVVGDNSAALVKFCDTVVQPWKETRRLQRAMDRSKRATNPHCFNANGTWKKGQKFTPSKRYTAIRTEYAEVERKLAAERKRAHGELANQILGLGNVIQSETLSYLAFQKNYGKSVKVRAPGMFVEQLRRKAESAGGKLIDLHTWSLKMSQYDHTTGVCTKKPLSQRWHVLGDGSGVVQRDVYSAFLARCVMSNTHHPSHIETMWAAQKPVLLQTGWLRSEPAKIEPSGKITVVTPLEQVVCDRGFAIGHGLDAVAATREPGDPGDPGDPGGFALRTPCL</sequence>
<reference evidence="2" key="1">
    <citation type="submission" date="2021-02" db="EMBL/GenBank/DDBJ databases">
        <title>Comparative genomics of Ferrovum myxofaciens strains, predominant extremophile bacteria forming large biofilm stalactites in acid mine ecosystems.</title>
        <authorList>
            <person name="Burkartova K."/>
            <person name="Ridl J."/>
            <person name="Pajer P."/>
            <person name="Falteisek L."/>
        </authorList>
    </citation>
    <scope>NUCLEOTIDE SEQUENCE</scope>
    <source>
        <strain evidence="2">MI1III</strain>
    </source>
</reference>
<feature type="region of interest" description="Disordered" evidence="1">
    <location>
        <begin position="491"/>
        <end position="514"/>
    </location>
</feature>
<protein>
    <recommendedName>
        <fullName evidence="4">Transposase</fullName>
    </recommendedName>
</protein>
<dbReference type="EMBL" id="CP071137">
    <property type="protein sequence ID" value="QWY76276.1"/>
    <property type="molecule type" value="Genomic_DNA"/>
</dbReference>
<evidence type="ECO:0008006" key="4">
    <source>
        <dbReference type="Google" id="ProtNLM"/>
    </source>
</evidence>
<dbReference type="RefSeq" id="WP_273143456.1">
    <property type="nucleotide sequence ID" value="NZ_CP053675.1"/>
</dbReference>
<name>A0A9E6MU90_9PROT</name>